<gene>
    <name evidence="1" type="ORF">AVEN_25198_1</name>
</gene>
<accession>A0A4Y2SV96</accession>
<dbReference type="Proteomes" id="UP000499080">
    <property type="component" value="Unassembled WGS sequence"/>
</dbReference>
<reference evidence="1 2" key="1">
    <citation type="journal article" date="2019" name="Sci. Rep.">
        <title>Orb-weaving spider Araneus ventricosus genome elucidates the spidroin gene catalogue.</title>
        <authorList>
            <person name="Kono N."/>
            <person name="Nakamura H."/>
            <person name="Ohtoshi R."/>
            <person name="Moran D.A.P."/>
            <person name="Shinohara A."/>
            <person name="Yoshida Y."/>
            <person name="Fujiwara M."/>
            <person name="Mori M."/>
            <person name="Tomita M."/>
            <person name="Arakawa K."/>
        </authorList>
    </citation>
    <scope>NUCLEOTIDE SEQUENCE [LARGE SCALE GENOMIC DNA]</scope>
</reference>
<protein>
    <submittedName>
        <fullName evidence="1">Uncharacterized protein</fullName>
    </submittedName>
</protein>
<organism evidence="1 2">
    <name type="scientific">Araneus ventricosus</name>
    <name type="common">Orbweaver spider</name>
    <name type="synonym">Epeira ventricosa</name>
    <dbReference type="NCBI Taxonomy" id="182803"/>
    <lineage>
        <taxon>Eukaryota</taxon>
        <taxon>Metazoa</taxon>
        <taxon>Ecdysozoa</taxon>
        <taxon>Arthropoda</taxon>
        <taxon>Chelicerata</taxon>
        <taxon>Arachnida</taxon>
        <taxon>Araneae</taxon>
        <taxon>Araneomorphae</taxon>
        <taxon>Entelegynae</taxon>
        <taxon>Araneoidea</taxon>
        <taxon>Araneidae</taxon>
        <taxon>Araneus</taxon>
    </lineage>
</organism>
<proteinExistence type="predicted"/>
<comment type="caution">
    <text evidence="1">The sequence shown here is derived from an EMBL/GenBank/DDBJ whole genome shotgun (WGS) entry which is preliminary data.</text>
</comment>
<dbReference type="AlphaFoldDB" id="A0A4Y2SV96"/>
<evidence type="ECO:0000313" key="2">
    <source>
        <dbReference type="Proteomes" id="UP000499080"/>
    </source>
</evidence>
<sequence>MLHRRSKRESKIKNTPAGFAVVHRQNFITLSQMTTARRKYCNESVIPFQCHVTLMVGKRFLQRSLMDAKPMTPNLGDKPGDYLDLATILSTLVTK</sequence>
<dbReference type="EMBL" id="BGPR01024307">
    <property type="protein sequence ID" value="GBN92308.1"/>
    <property type="molecule type" value="Genomic_DNA"/>
</dbReference>
<keyword evidence="2" id="KW-1185">Reference proteome</keyword>
<evidence type="ECO:0000313" key="1">
    <source>
        <dbReference type="EMBL" id="GBN92308.1"/>
    </source>
</evidence>
<name>A0A4Y2SV96_ARAVE</name>